<proteinExistence type="predicted"/>
<protein>
    <recommendedName>
        <fullName evidence="1">Cyclin N-terminal domain-containing protein</fullName>
    </recommendedName>
</protein>
<dbReference type="InterPro" id="IPR043198">
    <property type="entry name" value="Cyclin/Ssn8"/>
</dbReference>
<dbReference type="Gene3D" id="1.10.472.10">
    <property type="entry name" value="Cyclin-like"/>
    <property type="match status" value="2"/>
</dbReference>
<dbReference type="InParanoid" id="D8LZT1"/>
<keyword evidence="3" id="KW-1185">Reference proteome</keyword>
<organism evidence="2">
    <name type="scientific">Blastocystis hominis</name>
    <dbReference type="NCBI Taxonomy" id="12968"/>
    <lineage>
        <taxon>Eukaryota</taxon>
        <taxon>Sar</taxon>
        <taxon>Stramenopiles</taxon>
        <taxon>Bigyra</taxon>
        <taxon>Opalozoa</taxon>
        <taxon>Opalinata</taxon>
        <taxon>Blastocystidae</taxon>
        <taxon>Blastocystis</taxon>
    </lineage>
</organism>
<evidence type="ECO:0000313" key="3">
    <source>
        <dbReference type="Proteomes" id="UP000008312"/>
    </source>
</evidence>
<dbReference type="GO" id="GO:0006357">
    <property type="term" value="P:regulation of transcription by RNA polymerase II"/>
    <property type="evidence" value="ECO:0007669"/>
    <property type="project" value="InterPro"/>
</dbReference>
<dbReference type="Pfam" id="PF00134">
    <property type="entry name" value="Cyclin_N"/>
    <property type="match status" value="1"/>
</dbReference>
<dbReference type="EMBL" id="FN668641">
    <property type="protein sequence ID" value="CBK21320.2"/>
    <property type="molecule type" value="Genomic_DNA"/>
</dbReference>
<name>D8LZT1_BLAHO</name>
<dbReference type="PANTHER" id="PTHR10026">
    <property type="entry name" value="CYCLIN"/>
    <property type="match status" value="1"/>
</dbReference>
<dbReference type="SUPFAM" id="SSF47954">
    <property type="entry name" value="Cyclin-like"/>
    <property type="match status" value="2"/>
</dbReference>
<sequence length="221" mass="25793">MGNNRRVVNTAIYYWRRFYAKQAFSTHCHFRVHFTDVHPYLAVPTCYYLASKVEEVAANVSRVLSSFEGVLKLHKIDPIKWTIDDVLSCENLILLKLDYCLLFFDPFRYLRHFLSLCHLEDCLQACTLLVFSYRIIDRNIVNDSFYTLIPITHAPHIVAATAVYMICTMNNIDPVDVFTELKFDVQEIYGICATMCVFYEKGVDLWPKELTDCILTISQQF</sequence>
<accession>D8LZT1</accession>
<evidence type="ECO:0000259" key="1">
    <source>
        <dbReference type="Pfam" id="PF00134"/>
    </source>
</evidence>
<dbReference type="OrthoDB" id="10266018at2759"/>
<dbReference type="InterPro" id="IPR036915">
    <property type="entry name" value="Cyclin-like_sf"/>
</dbReference>
<dbReference type="GeneID" id="24922406"/>
<dbReference type="AlphaFoldDB" id="D8LZT1"/>
<dbReference type="GO" id="GO:0016538">
    <property type="term" value="F:cyclin-dependent protein serine/threonine kinase regulator activity"/>
    <property type="evidence" value="ECO:0007669"/>
    <property type="project" value="InterPro"/>
</dbReference>
<evidence type="ECO:0000313" key="2">
    <source>
        <dbReference type="EMBL" id="CBK21320.2"/>
    </source>
</evidence>
<feature type="domain" description="Cyclin N-terminal" evidence="1">
    <location>
        <begin position="5"/>
        <end position="101"/>
    </location>
</feature>
<dbReference type="Proteomes" id="UP000008312">
    <property type="component" value="Unassembled WGS sequence"/>
</dbReference>
<dbReference type="PIRSF" id="PIRSF028758">
    <property type="entry name" value="Cyclin, C/H/G types"/>
    <property type="match status" value="1"/>
</dbReference>
<dbReference type="RefSeq" id="XP_012895368.1">
    <property type="nucleotide sequence ID" value="XM_013039914.1"/>
</dbReference>
<reference evidence="2" key="1">
    <citation type="submission" date="2010-02" db="EMBL/GenBank/DDBJ databases">
        <title>Sequencing and annotation of the Blastocystis hominis genome.</title>
        <authorList>
            <person name="Wincker P."/>
        </authorList>
    </citation>
    <scope>NUCLEOTIDE SEQUENCE</scope>
    <source>
        <strain evidence="2">Singapore isolate B</strain>
    </source>
</reference>
<gene>
    <name evidence="2" type="ORF">GSBLH_T00006281001</name>
</gene>
<dbReference type="InterPro" id="IPR006671">
    <property type="entry name" value="Cyclin_N"/>
</dbReference>